<dbReference type="EMBL" id="CARXXK010000002">
    <property type="protein sequence ID" value="CAI6358139.1"/>
    <property type="molecule type" value="Genomic_DNA"/>
</dbReference>
<gene>
    <name evidence="1" type="ORF">MEUPH1_LOCUS13690</name>
</gene>
<evidence type="ECO:0000313" key="1">
    <source>
        <dbReference type="EMBL" id="CAI6358139.1"/>
    </source>
</evidence>
<reference evidence="1 2" key="1">
    <citation type="submission" date="2023-01" db="EMBL/GenBank/DDBJ databases">
        <authorList>
            <person name="Whitehead M."/>
        </authorList>
    </citation>
    <scope>NUCLEOTIDE SEQUENCE [LARGE SCALE GENOMIC DNA]</scope>
</reference>
<comment type="caution">
    <text evidence="1">The sequence shown here is derived from an EMBL/GenBank/DDBJ whole genome shotgun (WGS) entry which is preliminary data.</text>
</comment>
<dbReference type="AlphaFoldDB" id="A0AAV0WQ42"/>
<proteinExistence type="predicted"/>
<dbReference type="Proteomes" id="UP001160148">
    <property type="component" value="Unassembled WGS sequence"/>
</dbReference>
<organism evidence="1 2">
    <name type="scientific">Macrosiphum euphorbiae</name>
    <name type="common">potato aphid</name>
    <dbReference type="NCBI Taxonomy" id="13131"/>
    <lineage>
        <taxon>Eukaryota</taxon>
        <taxon>Metazoa</taxon>
        <taxon>Ecdysozoa</taxon>
        <taxon>Arthropoda</taxon>
        <taxon>Hexapoda</taxon>
        <taxon>Insecta</taxon>
        <taxon>Pterygota</taxon>
        <taxon>Neoptera</taxon>
        <taxon>Paraneoptera</taxon>
        <taxon>Hemiptera</taxon>
        <taxon>Sternorrhyncha</taxon>
        <taxon>Aphidomorpha</taxon>
        <taxon>Aphidoidea</taxon>
        <taxon>Aphididae</taxon>
        <taxon>Macrosiphini</taxon>
        <taxon>Macrosiphum</taxon>
    </lineage>
</organism>
<name>A0AAV0WQ42_9HEMI</name>
<protein>
    <submittedName>
        <fullName evidence="1">Uncharacterized protein</fullName>
    </submittedName>
</protein>
<keyword evidence="2" id="KW-1185">Reference proteome</keyword>
<sequence length="216" mass="24455">MLPGSNQNDLAQKSTVSSGIDSNFISSNNVQPQNGDTNSVLALLLEQNRLLMNQVNEFMQQRSAPSPVSVHSIGSNSYYVMPVFLQSLPDFVDKESHAEASNWIKGINSTADLHSWPDTLSSKLYEQNLKVLLVIGTWDDIFLVGNTEQQFKDAFIGTLASIVDLTKLLIARQQRKGETITEYFHDKARMYRELKFDFESKRQIIEGIRVNCVFIY</sequence>
<accession>A0AAV0WQ42</accession>
<evidence type="ECO:0000313" key="2">
    <source>
        <dbReference type="Proteomes" id="UP001160148"/>
    </source>
</evidence>